<name>A0A0C3D3Z1_9AGAM</name>
<organism evidence="2 3">
    <name type="scientific">Scleroderma citrinum Foug A</name>
    <dbReference type="NCBI Taxonomy" id="1036808"/>
    <lineage>
        <taxon>Eukaryota</taxon>
        <taxon>Fungi</taxon>
        <taxon>Dikarya</taxon>
        <taxon>Basidiomycota</taxon>
        <taxon>Agaricomycotina</taxon>
        <taxon>Agaricomycetes</taxon>
        <taxon>Agaricomycetidae</taxon>
        <taxon>Boletales</taxon>
        <taxon>Sclerodermatineae</taxon>
        <taxon>Sclerodermataceae</taxon>
        <taxon>Scleroderma</taxon>
    </lineage>
</organism>
<proteinExistence type="predicted"/>
<evidence type="ECO:0000313" key="2">
    <source>
        <dbReference type="EMBL" id="KIM50831.1"/>
    </source>
</evidence>
<keyword evidence="1" id="KW-0732">Signal</keyword>
<dbReference type="InParanoid" id="A0A0C3D3Z1"/>
<gene>
    <name evidence="2" type="ORF">SCLCIDRAFT_751816</name>
</gene>
<evidence type="ECO:0000256" key="1">
    <source>
        <dbReference type="SAM" id="SignalP"/>
    </source>
</evidence>
<evidence type="ECO:0000313" key="3">
    <source>
        <dbReference type="Proteomes" id="UP000053989"/>
    </source>
</evidence>
<feature type="signal peptide" evidence="1">
    <location>
        <begin position="1"/>
        <end position="20"/>
    </location>
</feature>
<dbReference type="Proteomes" id="UP000053989">
    <property type="component" value="Unassembled WGS sequence"/>
</dbReference>
<reference evidence="2 3" key="1">
    <citation type="submission" date="2014-04" db="EMBL/GenBank/DDBJ databases">
        <authorList>
            <consortium name="DOE Joint Genome Institute"/>
            <person name="Kuo A."/>
            <person name="Kohler A."/>
            <person name="Nagy L.G."/>
            <person name="Floudas D."/>
            <person name="Copeland A."/>
            <person name="Barry K.W."/>
            <person name="Cichocki N."/>
            <person name="Veneault-Fourrey C."/>
            <person name="LaButti K."/>
            <person name="Lindquist E.A."/>
            <person name="Lipzen A."/>
            <person name="Lundell T."/>
            <person name="Morin E."/>
            <person name="Murat C."/>
            <person name="Sun H."/>
            <person name="Tunlid A."/>
            <person name="Henrissat B."/>
            <person name="Grigoriev I.V."/>
            <person name="Hibbett D.S."/>
            <person name="Martin F."/>
            <person name="Nordberg H.P."/>
            <person name="Cantor M.N."/>
            <person name="Hua S.X."/>
        </authorList>
    </citation>
    <scope>NUCLEOTIDE SEQUENCE [LARGE SCALE GENOMIC DNA]</scope>
    <source>
        <strain evidence="2 3">Foug A</strain>
    </source>
</reference>
<evidence type="ECO:0008006" key="4">
    <source>
        <dbReference type="Google" id="ProtNLM"/>
    </source>
</evidence>
<dbReference type="EMBL" id="KN822322">
    <property type="protein sequence ID" value="KIM50831.1"/>
    <property type="molecule type" value="Genomic_DNA"/>
</dbReference>
<protein>
    <recommendedName>
        <fullName evidence="4">Secreted protein</fullName>
    </recommendedName>
</protein>
<accession>A0A0C3D3Z1</accession>
<sequence>MLPPLVVLLILPHRLPLLSPAISPSTPATIASSPLSACLKTKFRRTVPRTLIGTFNAKQLRCLGYRCRNDRIRGGVHRPRLLQTCRRGLPQHVTNPYF</sequence>
<reference evidence="3" key="2">
    <citation type="submission" date="2015-01" db="EMBL/GenBank/DDBJ databases">
        <title>Evolutionary Origins and Diversification of the Mycorrhizal Mutualists.</title>
        <authorList>
            <consortium name="DOE Joint Genome Institute"/>
            <consortium name="Mycorrhizal Genomics Consortium"/>
            <person name="Kohler A."/>
            <person name="Kuo A."/>
            <person name="Nagy L.G."/>
            <person name="Floudas D."/>
            <person name="Copeland A."/>
            <person name="Barry K.W."/>
            <person name="Cichocki N."/>
            <person name="Veneault-Fourrey C."/>
            <person name="LaButti K."/>
            <person name="Lindquist E.A."/>
            <person name="Lipzen A."/>
            <person name="Lundell T."/>
            <person name="Morin E."/>
            <person name="Murat C."/>
            <person name="Riley R."/>
            <person name="Ohm R."/>
            <person name="Sun H."/>
            <person name="Tunlid A."/>
            <person name="Henrissat B."/>
            <person name="Grigoriev I.V."/>
            <person name="Hibbett D.S."/>
            <person name="Martin F."/>
        </authorList>
    </citation>
    <scope>NUCLEOTIDE SEQUENCE [LARGE SCALE GENOMIC DNA]</scope>
    <source>
        <strain evidence="3">Foug A</strain>
    </source>
</reference>
<dbReference type="AlphaFoldDB" id="A0A0C3D3Z1"/>
<keyword evidence="3" id="KW-1185">Reference proteome</keyword>
<feature type="chain" id="PRO_5002163081" description="Secreted protein" evidence="1">
    <location>
        <begin position="21"/>
        <end position="98"/>
    </location>
</feature>
<dbReference type="HOGENOM" id="CLU_2334876_0_0_1"/>